<organism evidence="2 3">
    <name type="scientific">Bradyrhizobium septentrionale</name>
    <dbReference type="NCBI Taxonomy" id="1404411"/>
    <lineage>
        <taxon>Bacteria</taxon>
        <taxon>Pseudomonadati</taxon>
        <taxon>Pseudomonadota</taxon>
        <taxon>Alphaproteobacteria</taxon>
        <taxon>Hyphomicrobiales</taxon>
        <taxon>Nitrobacteraceae</taxon>
        <taxon>Bradyrhizobium</taxon>
    </lineage>
</organism>
<keyword evidence="2" id="KW-0614">Plasmid</keyword>
<dbReference type="Gene3D" id="3.40.50.300">
    <property type="entry name" value="P-loop containing nucleotide triphosphate hydrolases"/>
    <property type="match status" value="1"/>
</dbReference>
<accession>A0ABZ2PBR9</accession>
<name>A0ABZ2PBR9_9BRAD</name>
<evidence type="ECO:0000313" key="2">
    <source>
        <dbReference type="EMBL" id="WXC84721.1"/>
    </source>
</evidence>
<dbReference type="Gene3D" id="1.20.58.760">
    <property type="entry name" value="Peptidase M41"/>
    <property type="match status" value="1"/>
</dbReference>
<dbReference type="SUPFAM" id="SSF52540">
    <property type="entry name" value="P-loop containing nucleoside triphosphate hydrolases"/>
    <property type="match status" value="1"/>
</dbReference>
<dbReference type="Proteomes" id="UP001432046">
    <property type="component" value="Plasmid pBs5S5b"/>
</dbReference>
<dbReference type="EMBL" id="CP147712">
    <property type="protein sequence ID" value="WXC84721.1"/>
    <property type="molecule type" value="Genomic_DNA"/>
</dbReference>
<reference evidence="2" key="2">
    <citation type="submission" date="2024-03" db="EMBL/GenBank/DDBJ databases">
        <authorList>
            <person name="Bromfield E.S.P."/>
            <person name="Cloutier S."/>
        </authorList>
    </citation>
    <scope>NUCLEOTIDE SEQUENCE</scope>
    <source>
        <strain evidence="2">5S5</strain>
        <plasmid evidence="2">pBs5S5b</plasmid>
    </source>
</reference>
<proteinExistence type="predicted"/>
<dbReference type="PANTHER" id="PTHR23076:SF97">
    <property type="entry name" value="ATP-DEPENDENT ZINC METALLOPROTEASE YME1L1"/>
    <property type="match status" value="1"/>
</dbReference>
<dbReference type="RefSeq" id="WP_338835133.1">
    <property type="nucleotide sequence ID" value="NZ_CP147712.1"/>
</dbReference>
<dbReference type="InterPro" id="IPR027417">
    <property type="entry name" value="P-loop_NTPase"/>
</dbReference>
<dbReference type="InterPro" id="IPR037219">
    <property type="entry name" value="Peptidase_M41-like"/>
</dbReference>
<dbReference type="InterPro" id="IPR003959">
    <property type="entry name" value="ATPase_AAA_core"/>
</dbReference>
<dbReference type="SUPFAM" id="SSF140990">
    <property type="entry name" value="FtsH protease domain-like"/>
    <property type="match status" value="1"/>
</dbReference>
<dbReference type="Pfam" id="PF00004">
    <property type="entry name" value="AAA"/>
    <property type="match status" value="1"/>
</dbReference>
<protein>
    <submittedName>
        <fullName evidence="2">AAA family ATPase</fullName>
    </submittedName>
</protein>
<reference evidence="2" key="1">
    <citation type="journal article" date="2021" name="Int. J. Syst. Evol. Microbiol.">
        <title>Bradyrhizobium septentrionale sp. nov. (sv. septentrionale) and Bradyrhizobium quebecense sp. nov. (sv. septentrionale) associated with legumes native to Canada possess rearranged symbiosis genes and numerous insertion sequences.</title>
        <authorList>
            <person name="Bromfield E.S.P."/>
            <person name="Cloutier S."/>
        </authorList>
    </citation>
    <scope>NUCLEOTIDE SEQUENCE</scope>
    <source>
        <strain evidence="2">5S5</strain>
    </source>
</reference>
<sequence length="362" mass="38638">MAKACGGIPLVSTSVGSWFAESPGFLDSVVKKQREAYSHARAAAAASPSRVSLLHIDEIDAIPNRAKLSPRNLEWWNVLVSDTLNLMDSTLSARSDSDAHIIICGSTNAIERVDPALLRPGRLEKIVEIKPPDLAGTINILKFHLDGEVGGDLTVHDLERAALPIEAIPPARLFRMAVHEAAHAVATLVLEIGTVRQVVLRERAGTGGHTLVDYCDADLSTRAVIEDRIVASLAAREAERLLTGTVSVGSGGALDSDIGTSTIQVAQIFASFGMAGDPTYLGTGPGLLAEIASNPDLRERVGHHMRNLERRAARLVAANRGAVLAVAARLAEKRHLVGAEVDEIVRGRLRPRRRRPPAAKAA</sequence>
<evidence type="ECO:0000259" key="1">
    <source>
        <dbReference type="Pfam" id="PF00004"/>
    </source>
</evidence>
<evidence type="ECO:0000313" key="3">
    <source>
        <dbReference type="Proteomes" id="UP001432046"/>
    </source>
</evidence>
<dbReference type="PANTHER" id="PTHR23076">
    <property type="entry name" value="METALLOPROTEASE M41 FTSH"/>
    <property type="match status" value="1"/>
</dbReference>
<feature type="domain" description="ATPase AAA-type core" evidence="1">
    <location>
        <begin position="3"/>
        <end position="129"/>
    </location>
</feature>
<geneLocation type="plasmid" evidence="2 3">
    <name>pBs5S5b</name>
</geneLocation>
<keyword evidence="3" id="KW-1185">Reference proteome</keyword>
<gene>
    <name evidence="2" type="ORF">WDK88_44660</name>
</gene>